<dbReference type="EMBL" id="SJPZ01000001">
    <property type="protein sequence ID" value="TWU67122.1"/>
    <property type="molecule type" value="Genomic_DNA"/>
</dbReference>
<dbReference type="RefSeq" id="WP_197137181.1">
    <property type="nucleotide sequence ID" value="NZ_SJPZ01000001.1"/>
</dbReference>
<name>A0A5C6FVK4_9PLAN</name>
<reference evidence="1 2" key="1">
    <citation type="submission" date="2019-02" db="EMBL/GenBank/DDBJ databases">
        <title>Deep-cultivation of Planctomycetes and their phenomic and genomic characterization uncovers novel biology.</title>
        <authorList>
            <person name="Wiegand S."/>
            <person name="Jogler M."/>
            <person name="Boedeker C."/>
            <person name="Pinto D."/>
            <person name="Vollmers J."/>
            <person name="Rivas-Marin E."/>
            <person name="Kohn T."/>
            <person name="Peeters S.H."/>
            <person name="Heuer A."/>
            <person name="Rast P."/>
            <person name="Oberbeckmann S."/>
            <person name="Bunk B."/>
            <person name="Jeske O."/>
            <person name="Meyerdierks A."/>
            <person name="Storesund J.E."/>
            <person name="Kallscheuer N."/>
            <person name="Luecker S."/>
            <person name="Lage O.M."/>
            <person name="Pohl T."/>
            <person name="Merkel B.J."/>
            <person name="Hornburger P."/>
            <person name="Mueller R.-W."/>
            <person name="Bruemmer F."/>
            <person name="Labrenz M."/>
            <person name="Spormann A.M."/>
            <person name="Op Den Camp H."/>
            <person name="Overmann J."/>
            <person name="Amann R."/>
            <person name="Jetten M.S.M."/>
            <person name="Mascher T."/>
            <person name="Medema M.H."/>
            <person name="Devos D.P."/>
            <person name="Kaster A.-K."/>
            <person name="Ovreas L."/>
            <person name="Rohde M."/>
            <person name="Galperin M.Y."/>
            <person name="Jogler C."/>
        </authorList>
    </citation>
    <scope>NUCLEOTIDE SEQUENCE [LARGE SCALE GENOMIC DNA]</scope>
    <source>
        <strain evidence="1 2">V7</strain>
    </source>
</reference>
<organism evidence="1 2">
    <name type="scientific">Crateriforma conspicua</name>
    <dbReference type="NCBI Taxonomy" id="2527996"/>
    <lineage>
        <taxon>Bacteria</taxon>
        <taxon>Pseudomonadati</taxon>
        <taxon>Planctomycetota</taxon>
        <taxon>Planctomycetia</taxon>
        <taxon>Planctomycetales</taxon>
        <taxon>Planctomycetaceae</taxon>
        <taxon>Crateriforma</taxon>
    </lineage>
</organism>
<dbReference type="AlphaFoldDB" id="A0A5C6FVK4"/>
<evidence type="ECO:0008006" key="3">
    <source>
        <dbReference type="Google" id="ProtNLM"/>
    </source>
</evidence>
<dbReference type="Proteomes" id="UP000316476">
    <property type="component" value="Unassembled WGS sequence"/>
</dbReference>
<accession>A0A5C6FVK4</accession>
<dbReference type="InterPro" id="IPR029058">
    <property type="entry name" value="AB_hydrolase_fold"/>
</dbReference>
<sequence>MNETVCSFGNNDDLVGVITRPHETSYWAPTDLSESIATQNGLARETILGTKSLERQKRRRPDNPSRPPMALILNAGVVHRSGPFRLHVDLARALAFAGYECMRIDLSGLGDSAVRLDPKPGENRALLDAKDAMTCMADVSGCDRFVVIGLCSGAYNGH</sequence>
<proteinExistence type="predicted"/>
<comment type="caution">
    <text evidence="1">The sequence shown here is derived from an EMBL/GenBank/DDBJ whole genome shotgun (WGS) entry which is preliminary data.</text>
</comment>
<evidence type="ECO:0000313" key="2">
    <source>
        <dbReference type="Proteomes" id="UP000316476"/>
    </source>
</evidence>
<protein>
    <recommendedName>
        <fullName evidence="3">Alpha/beta hydrolase family protein</fullName>
    </recommendedName>
</protein>
<dbReference type="Gene3D" id="3.40.50.1820">
    <property type="entry name" value="alpha/beta hydrolase"/>
    <property type="match status" value="1"/>
</dbReference>
<evidence type="ECO:0000313" key="1">
    <source>
        <dbReference type="EMBL" id="TWU67122.1"/>
    </source>
</evidence>
<dbReference type="SUPFAM" id="SSF53474">
    <property type="entry name" value="alpha/beta-Hydrolases"/>
    <property type="match status" value="1"/>
</dbReference>
<gene>
    <name evidence="1" type="ORF">V7x_26950</name>
</gene>